<dbReference type="Proteomes" id="UP001185737">
    <property type="component" value="Unassembled WGS sequence"/>
</dbReference>
<dbReference type="Gene3D" id="3.40.309.10">
    <property type="entry name" value="Aldehyde Dehydrogenase, Chain A, domain 2"/>
    <property type="match status" value="1"/>
</dbReference>
<sequence length="487" mass="52276">MLMEHRHGKLFVDGRWIAARGERIPVVSPVSEELLADVASASPADVDLAVAAARVAFDTGPWPRMSLDERIAVVRRFRGLLIDHAEQIAELITTEMGCPITQSRTIQAANPVRVIDAYLDFIGEYPFRTVRSGPLGNALVTREPVGVVGAVVPWNVPMGISVQKIVPAILAGCTFVLKPAPQTTLDAYLLAELIERAGFPAGVINVVPAEREASEHLVAHRGVDKVTFTGSTDAGRRIASLCGANIRRVTLELGGKSAAVILDDADMNATAELLRMGSFRNNGQVCTLKTRILVSEKRESELLDSLAAMIDTMAVGDPHHDATEIGPLFSERHRTTVEKYIRIGQEEGGRIIKGGNRPAGLEHGWYVEPTIIAGVSRGATVAQEEIFGPVVSVMTYRDEEDAIAIANDSQYGLNGAVFSSDLERGLQVASRLRTGVVELNGSPIGLQSPFGGFKMSGIGRENGVEGLEAYTELRSIGLPAEFAQSLA</sequence>
<comment type="caution">
    <text evidence="6">The sequence shown here is derived from an EMBL/GenBank/DDBJ whole genome shotgun (WGS) entry which is preliminary data.</text>
</comment>
<dbReference type="InterPro" id="IPR016162">
    <property type="entry name" value="Ald_DH_N"/>
</dbReference>
<feature type="active site" evidence="3">
    <location>
        <position position="252"/>
    </location>
</feature>
<evidence type="ECO:0000256" key="4">
    <source>
        <dbReference type="RuleBase" id="RU003345"/>
    </source>
</evidence>
<dbReference type="EMBL" id="JAWLKA010000008">
    <property type="protein sequence ID" value="MDV6281915.1"/>
    <property type="molecule type" value="Genomic_DNA"/>
</dbReference>
<evidence type="ECO:0000259" key="5">
    <source>
        <dbReference type="Pfam" id="PF00171"/>
    </source>
</evidence>
<dbReference type="CDD" id="cd07139">
    <property type="entry name" value="ALDH_AldA-Rv0768"/>
    <property type="match status" value="1"/>
</dbReference>
<keyword evidence="2 4" id="KW-0560">Oxidoreductase</keyword>
<protein>
    <submittedName>
        <fullName evidence="6">Aldehyde dehydrogenase</fullName>
    </submittedName>
</protein>
<evidence type="ECO:0000256" key="3">
    <source>
        <dbReference type="PROSITE-ProRule" id="PRU10007"/>
    </source>
</evidence>
<dbReference type="Gene3D" id="3.40.605.10">
    <property type="entry name" value="Aldehyde Dehydrogenase, Chain A, domain 1"/>
    <property type="match status" value="1"/>
</dbReference>
<dbReference type="Pfam" id="PF00171">
    <property type="entry name" value="Aldedh"/>
    <property type="match status" value="1"/>
</dbReference>
<gene>
    <name evidence="6" type="ORF">R3Q59_15520</name>
</gene>
<dbReference type="InterPro" id="IPR015590">
    <property type="entry name" value="Aldehyde_DH_dom"/>
</dbReference>
<dbReference type="PANTHER" id="PTHR42804">
    <property type="entry name" value="ALDEHYDE DEHYDROGENASE"/>
    <property type="match status" value="1"/>
</dbReference>
<evidence type="ECO:0000256" key="2">
    <source>
        <dbReference type="ARBA" id="ARBA00023002"/>
    </source>
</evidence>
<organism evidence="6 7">
    <name type="scientific">Rhodococcus jostii</name>
    <dbReference type="NCBI Taxonomy" id="132919"/>
    <lineage>
        <taxon>Bacteria</taxon>
        <taxon>Bacillati</taxon>
        <taxon>Actinomycetota</taxon>
        <taxon>Actinomycetes</taxon>
        <taxon>Mycobacteriales</taxon>
        <taxon>Nocardiaceae</taxon>
        <taxon>Rhodococcus</taxon>
    </lineage>
</organism>
<evidence type="ECO:0000313" key="6">
    <source>
        <dbReference type="EMBL" id="MDV6281915.1"/>
    </source>
</evidence>
<reference evidence="6 7" key="1">
    <citation type="submission" date="2023-10" db="EMBL/GenBank/DDBJ databases">
        <title>Development of a sustainable strategy for remediation of hydrocarbon-contaminated territories based on the waste exchange concept.</title>
        <authorList>
            <person name="Krivoruchko A."/>
        </authorList>
    </citation>
    <scope>NUCLEOTIDE SEQUENCE [LARGE SCALE GENOMIC DNA]</scope>
    <source>
        <strain evidence="6 7">IEGM 60</strain>
    </source>
</reference>
<name>A0ABU4CEC6_RHOJO</name>
<accession>A0ABU4CEC6</accession>
<dbReference type="PANTHER" id="PTHR42804:SF1">
    <property type="entry name" value="ALDEHYDE DEHYDROGENASE-RELATED"/>
    <property type="match status" value="1"/>
</dbReference>
<comment type="similarity">
    <text evidence="1 4">Belongs to the aldehyde dehydrogenase family.</text>
</comment>
<dbReference type="InterPro" id="IPR016163">
    <property type="entry name" value="Ald_DH_C"/>
</dbReference>
<dbReference type="SUPFAM" id="SSF53720">
    <property type="entry name" value="ALDH-like"/>
    <property type="match status" value="1"/>
</dbReference>
<dbReference type="InterPro" id="IPR016161">
    <property type="entry name" value="Ald_DH/histidinol_DH"/>
</dbReference>
<dbReference type="PROSITE" id="PS00687">
    <property type="entry name" value="ALDEHYDE_DEHYDR_GLU"/>
    <property type="match status" value="1"/>
</dbReference>
<keyword evidence="7" id="KW-1185">Reference proteome</keyword>
<dbReference type="InterPro" id="IPR029510">
    <property type="entry name" value="Ald_DH_CS_GLU"/>
</dbReference>
<evidence type="ECO:0000313" key="7">
    <source>
        <dbReference type="Proteomes" id="UP001185737"/>
    </source>
</evidence>
<evidence type="ECO:0000256" key="1">
    <source>
        <dbReference type="ARBA" id="ARBA00009986"/>
    </source>
</evidence>
<dbReference type="RefSeq" id="WP_317568824.1">
    <property type="nucleotide sequence ID" value="NZ_JAWLKA010000008.1"/>
</dbReference>
<proteinExistence type="inferred from homology"/>
<feature type="domain" description="Aldehyde dehydrogenase" evidence="5">
    <location>
        <begin position="16"/>
        <end position="476"/>
    </location>
</feature>